<dbReference type="SUPFAM" id="SSF55729">
    <property type="entry name" value="Acyl-CoA N-acyltransferases (Nat)"/>
    <property type="match status" value="1"/>
</dbReference>
<dbReference type="Proteomes" id="UP001589609">
    <property type="component" value="Unassembled WGS sequence"/>
</dbReference>
<dbReference type="EMBL" id="JBHMAF010000073">
    <property type="protein sequence ID" value="MFB9759536.1"/>
    <property type="molecule type" value="Genomic_DNA"/>
</dbReference>
<dbReference type="InterPro" id="IPR000182">
    <property type="entry name" value="GNAT_dom"/>
</dbReference>
<dbReference type="InterPro" id="IPR016181">
    <property type="entry name" value="Acyl_CoA_acyltransferase"/>
</dbReference>
<organism evidence="7 8">
    <name type="scientific">Ectobacillus funiculus</name>
    <dbReference type="NCBI Taxonomy" id="137993"/>
    <lineage>
        <taxon>Bacteria</taxon>
        <taxon>Bacillati</taxon>
        <taxon>Bacillota</taxon>
        <taxon>Bacilli</taxon>
        <taxon>Bacillales</taxon>
        <taxon>Bacillaceae</taxon>
        <taxon>Ectobacillus</taxon>
    </lineage>
</organism>
<dbReference type="InterPro" id="IPR019432">
    <property type="entry name" value="Acyltransferase_MbtK/IucB-like"/>
</dbReference>
<evidence type="ECO:0000256" key="1">
    <source>
        <dbReference type="ARBA" id="ARBA00003818"/>
    </source>
</evidence>
<comment type="pathway">
    <text evidence="2">Siderophore biosynthesis.</text>
</comment>
<reference evidence="7 8" key="1">
    <citation type="submission" date="2024-09" db="EMBL/GenBank/DDBJ databases">
        <authorList>
            <person name="Sun Q."/>
            <person name="Mori K."/>
        </authorList>
    </citation>
    <scope>NUCLEOTIDE SEQUENCE [LARGE SCALE GENOMIC DNA]</scope>
    <source>
        <strain evidence="7 8">JCM 11201</strain>
    </source>
</reference>
<dbReference type="GO" id="GO:0016746">
    <property type="term" value="F:acyltransferase activity"/>
    <property type="evidence" value="ECO:0007669"/>
    <property type="project" value="UniProtKB-KW"/>
</dbReference>
<sequence>MKCNTIQLSYPFERYDASFQKTISFRRVSMERDIHRLHSWMQESHVVPFWNLNISLPDYTAHLRKFLQDDHQTLLIGEIDGTPMSYWESYWVKDDIIGGYYEWDEYDQGIHLLIGPKEFLGKGFIYPLLLTMLYKKFQISETNHIVAEPDVRNEKMIHVFQKCGFQPVKEVDLPDKTGLLMICERKGFERRWADWQENKF</sequence>
<evidence type="ECO:0000256" key="4">
    <source>
        <dbReference type="ARBA" id="ARBA00023251"/>
    </source>
</evidence>
<dbReference type="RefSeq" id="WP_379949841.1">
    <property type="nucleotide sequence ID" value="NZ_JBHMAF010000073.1"/>
</dbReference>
<evidence type="ECO:0000313" key="8">
    <source>
        <dbReference type="Proteomes" id="UP001589609"/>
    </source>
</evidence>
<feature type="domain" description="N-acetyltransferase" evidence="6">
    <location>
        <begin position="23"/>
        <end position="186"/>
    </location>
</feature>
<dbReference type="Gene3D" id="3.40.630.30">
    <property type="match status" value="1"/>
</dbReference>
<evidence type="ECO:0000256" key="5">
    <source>
        <dbReference type="ARBA" id="ARBA00031122"/>
    </source>
</evidence>
<keyword evidence="7" id="KW-0012">Acyltransferase</keyword>
<evidence type="ECO:0000256" key="2">
    <source>
        <dbReference type="ARBA" id="ARBA00004924"/>
    </source>
</evidence>
<dbReference type="SMART" id="SM01006">
    <property type="entry name" value="AlcB"/>
    <property type="match status" value="1"/>
</dbReference>
<dbReference type="PANTHER" id="PTHR31438:SF1">
    <property type="entry name" value="LYSINE N-ACYLTRANSFERASE C17G9.06C-RELATED"/>
    <property type="match status" value="1"/>
</dbReference>
<evidence type="ECO:0000313" key="7">
    <source>
        <dbReference type="EMBL" id="MFB9759536.1"/>
    </source>
</evidence>
<keyword evidence="7" id="KW-0808">Transferase</keyword>
<keyword evidence="4" id="KW-0046">Antibiotic resistance</keyword>
<comment type="function">
    <text evidence="1">Acyltransferase required for the direct transfer of medium- to long-chain fatty acyl moieties from a carrier protein (MbtL) on to the epsilon-amino group of lysine residue in the mycobactin core.</text>
</comment>
<keyword evidence="8" id="KW-1185">Reference proteome</keyword>
<proteinExistence type="predicted"/>
<dbReference type="PANTHER" id="PTHR31438">
    <property type="entry name" value="LYSINE N-ACYLTRANSFERASE C17G9.06C-RELATED"/>
    <property type="match status" value="1"/>
</dbReference>
<protein>
    <recommendedName>
        <fullName evidence="3">Lysine N-acyltransferase MbtK</fullName>
    </recommendedName>
    <alternativeName>
        <fullName evidence="5">Mycobactin synthase protein K</fullName>
    </alternativeName>
</protein>
<name>A0ABV5WGN3_9BACI</name>
<dbReference type="PROSITE" id="PS51186">
    <property type="entry name" value="GNAT"/>
    <property type="match status" value="1"/>
</dbReference>
<dbReference type="Pfam" id="PF13523">
    <property type="entry name" value="Acetyltransf_8"/>
    <property type="match status" value="1"/>
</dbReference>
<comment type="caution">
    <text evidence="7">The sequence shown here is derived from an EMBL/GenBank/DDBJ whole genome shotgun (WGS) entry which is preliminary data.</text>
</comment>
<accession>A0ABV5WGN3</accession>
<evidence type="ECO:0000256" key="3">
    <source>
        <dbReference type="ARBA" id="ARBA00020586"/>
    </source>
</evidence>
<evidence type="ECO:0000259" key="6">
    <source>
        <dbReference type="PROSITE" id="PS51186"/>
    </source>
</evidence>
<gene>
    <name evidence="7" type="ORF">ACFFMS_13995</name>
</gene>